<dbReference type="PANTHER" id="PTHR43976:SF16">
    <property type="entry name" value="SHORT-CHAIN DEHYDROGENASE_REDUCTASE FAMILY PROTEIN"/>
    <property type="match status" value="1"/>
</dbReference>
<dbReference type="InterPro" id="IPR002347">
    <property type="entry name" value="SDR_fam"/>
</dbReference>
<evidence type="ECO:0000256" key="2">
    <source>
        <dbReference type="ARBA" id="ARBA00022857"/>
    </source>
</evidence>
<reference evidence="5" key="1">
    <citation type="journal article" date="2020" name="Nat. Commun.">
        <title>Large-scale genome sequencing of mycorrhizal fungi provides insights into the early evolution of symbiotic traits.</title>
        <authorList>
            <person name="Miyauchi S."/>
            <person name="Kiss E."/>
            <person name="Kuo A."/>
            <person name="Drula E."/>
            <person name="Kohler A."/>
            <person name="Sanchez-Garcia M."/>
            <person name="Morin E."/>
            <person name="Andreopoulos B."/>
            <person name="Barry K.W."/>
            <person name="Bonito G."/>
            <person name="Buee M."/>
            <person name="Carver A."/>
            <person name="Chen C."/>
            <person name="Cichocki N."/>
            <person name="Clum A."/>
            <person name="Culley D."/>
            <person name="Crous P.W."/>
            <person name="Fauchery L."/>
            <person name="Girlanda M."/>
            <person name="Hayes R.D."/>
            <person name="Keri Z."/>
            <person name="LaButti K."/>
            <person name="Lipzen A."/>
            <person name="Lombard V."/>
            <person name="Magnuson J."/>
            <person name="Maillard F."/>
            <person name="Murat C."/>
            <person name="Nolan M."/>
            <person name="Ohm R.A."/>
            <person name="Pangilinan J."/>
            <person name="Pereira M.F."/>
            <person name="Perotto S."/>
            <person name="Peter M."/>
            <person name="Pfister S."/>
            <person name="Riley R."/>
            <person name="Sitrit Y."/>
            <person name="Stielow J.B."/>
            <person name="Szollosi G."/>
            <person name="Zifcakova L."/>
            <person name="Stursova M."/>
            <person name="Spatafora J.W."/>
            <person name="Tedersoo L."/>
            <person name="Vaario L.M."/>
            <person name="Yamada A."/>
            <person name="Yan M."/>
            <person name="Wang P."/>
            <person name="Xu J."/>
            <person name="Bruns T."/>
            <person name="Baldrian P."/>
            <person name="Vilgalys R."/>
            <person name="Dunand C."/>
            <person name="Henrissat B."/>
            <person name="Grigoriev I.V."/>
            <person name="Hibbett D."/>
            <person name="Nagy L.G."/>
            <person name="Martin F.M."/>
        </authorList>
    </citation>
    <scope>NUCLEOTIDE SEQUENCE</scope>
    <source>
        <strain evidence="5">UP504</strain>
    </source>
</reference>
<evidence type="ECO:0000313" key="6">
    <source>
        <dbReference type="Proteomes" id="UP000886523"/>
    </source>
</evidence>
<evidence type="ECO:0000313" key="5">
    <source>
        <dbReference type="EMBL" id="KAF9518912.1"/>
    </source>
</evidence>
<dbReference type="PRINTS" id="PR00081">
    <property type="entry name" value="GDHRDH"/>
</dbReference>
<name>A0A9P6B7N2_9AGAM</name>
<evidence type="ECO:0008006" key="7">
    <source>
        <dbReference type="Google" id="ProtNLM"/>
    </source>
</evidence>
<dbReference type="PRINTS" id="PR00080">
    <property type="entry name" value="SDRFAMILY"/>
</dbReference>
<dbReference type="Pfam" id="PF00106">
    <property type="entry name" value="adh_short"/>
    <property type="match status" value="1"/>
</dbReference>
<evidence type="ECO:0000256" key="1">
    <source>
        <dbReference type="ARBA" id="ARBA00006484"/>
    </source>
</evidence>
<dbReference type="EMBL" id="MU128921">
    <property type="protein sequence ID" value="KAF9518912.1"/>
    <property type="molecule type" value="Genomic_DNA"/>
</dbReference>
<protein>
    <recommendedName>
        <fullName evidence="7">NAD(P)-binding protein</fullName>
    </recommendedName>
</protein>
<dbReference type="OrthoDB" id="1274115at2759"/>
<comment type="similarity">
    <text evidence="1 4">Belongs to the short-chain dehydrogenases/reductases (SDR) family.</text>
</comment>
<dbReference type="PANTHER" id="PTHR43976">
    <property type="entry name" value="SHORT CHAIN DEHYDROGENASE"/>
    <property type="match status" value="1"/>
</dbReference>
<dbReference type="AlphaFoldDB" id="A0A9P6B7N2"/>
<dbReference type="InterPro" id="IPR051911">
    <property type="entry name" value="SDR_oxidoreductase"/>
</dbReference>
<dbReference type="Proteomes" id="UP000886523">
    <property type="component" value="Unassembled WGS sequence"/>
</dbReference>
<dbReference type="Gene3D" id="3.40.50.720">
    <property type="entry name" value="NAD(P)-binding Rossmann-like Domain"/>
    <property type="match status" value="1"/>
</dbReference>
<dbReference type="InterPro" id="IPR036291">
    <property type="entry name" value="NAD(P)-bd_dom_sf"/>
</dbReference>
<keyword evidence="3" id="KW-0560">Oxidoreductase</keyword>
<accession>A0A9P6B7N2</accession>
<organism evidence="5 6">
    <name type="scientific">Hydnum rufescens UP504</name>
    <dbReference type="NCBI Taxonomy" id="1448309"/>
    <lineage>
        <taxon>Eukaryota</taxon>
        <taxon>Fungi</taxon>
        <taxon>Dikarya</taxon>
        <taxon>Basidiomycota</taxon>
        <taxon>Agaricomycotina</taxon>
        <taxon>Agaricomycetes</taxon>
        <taxon>Cantharellales</taxon>
        <taxon>Hydnaceae</taxon>
        <taxon>Hydnum</taxon>
    </lineage>
</organism>
<keyword evidence="6" id="KW-1185">Reference proteome</keyword>
<evidence type="ECO:0000256" key="4">
    <source>
        <dbReference type="RuleBase" id="RU000363"/>
    </source>
</evidence>
<keyword evidence="2" id="KW-0521">NADP</keyword>
<comment type="caution">
    <text evidence="5">The sequence shown here is derived from an EMBL/GenBank/DDBJ whole genome shotgun (WGS) entry which is preliminary data.</text>
</comment>
<dbReference type="InterPro" id="IPR020904">
    <property type="entry name" value="Sc_DH/Rdtase_CS"/>
</dbReference>
<proteinExistence type="inferred from homology"/>
<gene>
    <name evidence="5" type="ORF">BS47DRAFT_1379654</name>
</gene>
<evidence type="ECO:0000256" key="3">
    <source>
        <dbReference type="ARBA" id="ARBA00023002"/>
    </source>
</evidence>
<dbReference type="CDD" id="cd05374">
    <property type="entry name" value="17beta-HSD-like_SDR_c"/>
    <property type="match status" value="1"/>
</dbReference>
<dbReference type="PROSITE" id="PS00061">
    <property type="entry name" value="ADH_SHORT"/>
    <property type="match status" value="1"/>
</dbReference>
<sequence>MFPFQSTGRPGAFSTVMSQSKVWFITGCSTGMGKTIARAALKRGDKVIATARNIAKLNDLKADGASVMELDVTVEFDAIKAKAKEAEAIYGRVDVVVNNAGFAAVSPVEELGGEGFVIQYKVNVFGVVNVTNAFLPYMRTRKEGTIIMMGSRSGWRKLKMLGAYSSSKAAVNILGEILALEVAPFNIRVLTVVAGGIATDGQSGKASLRSEATSHPDFVGIDDYAPMHDLLEEYSNTLEGKQLGDPVKVAEVILDVVRGEGVMRTADGGLREWPERLVLGSDAEYDIRNTVKSHEKGMEEWHDVLVSTDRREFDPR</sequence>
<dbReference type="GO" id="GO:0016491">
    <property type="term" value="F:oxidoreductase activity"/>
    <property type="evidence" value="ECO:0007669"/>
    <property type="project" value="UniProtKB-KW"/>
</dbReference>
<dbReference type="SUPFAM" id="SSF51735">
    <property type="entry name" value="NAD(P)-binding Rossmann-fold domains"/>
    <property type="match status" value="1"/>
</dbReference>